<sequence>MTDPTAAWAALMRVHATLVPALDRELQRTHGLPLTWYDVLAELDEAPHRRLTMGDLGDVAMVSRSRVSRVVDELVDAGLVTKESNPADGRSAYAVVTTQGRRRLRQARPSYLAAVERGFTANLSIREAETVARALGKVLAAGGPDD</sequence>
<dbReference type="PANTHER" id="PTHR33164">
    <property type="entry name" value="TRANSCRIPTIONAL REGULATOR, MARR FAMILY"/>
    <property type="match status" value="1"/>
</dbReference>
<dbReference type="PANTHER" id="PTHR33164:SF43">
    <property type="entry name" value="HTH-TYPE TRANSCRIPTIONAL REPRESSOR YETL"/>
    <property type="match status" value="1"/>
</dbReference>
<feature type="domain" description="HTH marR-type" evidence="1">
    <location>
        <begin position="4"/>
        <end position="140"/>
    </location>
</feature>
<evidence type="ECO:0000313" key="3">
    <source>
        <dbReference type="Proteomes" id="UP000642748"/>
    </source>
</evidence>
<dbReference type="AlphaFoldDB" id="A0A8J3R223"/>
<comment type="caution">
    <text evidence="2">The sequence shown here is derived from an EMBL/GenBank/DDBJ whole genome shotgun (WGS) entry which is preliminary data.</text>
</comment>
<dbReference type="InterPro" id="IPR039422">
    <property type="entry name" value="MarR/SlyA-like"/>
</dbReference>
<proteinExistence type="predicted"/>
<gene>
    <name evidence="2" type="ORF">Raf01_85110</name>
</gene>
<accession>A0A8J3R223</accession>
<dbReference type="RefSeq" id="WP_203923757.1">
    <property type="nucleotide sequence ID" value="NZ_BONZ01000093.1"/>
</dbReference>
<evidence type="ECO:0000313" key="2">
    <source>
        <dbReference type="EMBL" id="GIH20339.1"/>
    </source>
</evidence>
<dbReference type="InterPro" id="IPR036388">
    <property type="entry name" value="WH-like_DNA-bd_sf"/>
</dbReference>
<dbReference type="InterPro" id="IPR036390">
    <property type="entry name" value="WH_DNA-bd_sf"/>
</dbReference>
<protein>
    <submittedName>
        <fullName evidence="2">MarR family transcriptional regulator</fullName>
    </submittedName>
</protein>
<dbReference type="Proteomes" id="UP000642748">
    <property type="component" value="Unassembled WGS sequence"/>
</dbReference>
<dbReference type="EMBL" id="BONZ01000093">
    <property type="protein sequence ID" value="GIH20339.1"/>
    <property type="molecule type" value="Genomic_DNA"/>
</dbReference>
<dbReference type="GO" id="GO:0006950">
    <property type="term" value="P:response to stress"/>
    <property type="evidence" value="ECO:0007669"/>
    <property type="project" value="TreeGrafter"/>
</dbReference>
<evidence type="ECO:0000259" key="1">
    <source>
        <dbReference type="PROSITE" id="PS50995"/>
    </source>
</evidence>
<dbReference type="Pfam" id="PF12802">
    <property type="entry name" value="MarR_2"/>
    <property type="match status" value="1"/>
</dbReference>
<organism evidence="2 3">
    <name type="scientific">Rugosimonospora africana</name>
    <dbReference type="NCBI Taxonomy" id="556532"/>
    <lineage>
        <taxon>Bacteria</taxon>
        <taxon>Bacillati</taxon>
        <taxon>Actinomycetota</taxon>
        <taxon>Actinomycetes</taxon>
        <taxon>Micromonosporales</taxon>
        <taxon>Micromonosporaceae</taxon>
        <taxon>Rugosimonospora</taxon>
    </lineage>
</organism>
<name>A0A8J3R223_9ACTN</name>
<dbReference type="SMART" id="SM00347">
    <property type="entry name" value="HTH_MARR"/>
    <property type="match status" value="1"/>
</dbReference>
<dbReference type="InterPro" id="IPR000835">
    <property type="entry name" value="HTH_MarR-typ"/>
</dbReference>
<dbReference type="GO" id="GO:0003700">
    <property type="term" value="F:DNA-binding transcription factor activity"/>
    <property type="evidence" value="ECO:0007669"/>
    <property type="project" value="InterPro"/>
</dbReference>
<dbReference type="SUPFAM" id="SSF46785">
    <property type="entry name" value="Winged helix' DNA-binding domain"/>
    <property type="match status" value="1"/>
</dbReference>
<dbReference type="Gene3D" id="1.10.10.10">
    <property type="entry name" value="Winged helix-like DNA-binding domain superfamily/Winged helix DNA-binding domain"/>
    <property type="match status" value="1"/>
</dbReference>
<dbReference type="PROSITE" id="PS50995">
    <property type="entry name" value="HTH_MARR_2"/>
    <property type="match status" value="1"/>
</dbReference>
<reference evidence="2" key="1">
    <citation type="submission" date="2021-01" db="EMBL/GenBank/DDBJ databases">
        <title>Whole genome shotgun sequence of Rugosimonospora africana NBRC 104875.</title>
        <authorList>
            <person name="Komaki H."/>
            <person name="Tamura T."/>
        </authorList>
    </citation>
    <scope>NUCLEOTIDE SEQUENCE</scope>
    <source>
        <strain evidence="2">NBRC 104875</strain>
    </source>
</reference>
<keyword evidence="3" id="KW-1185">Reference proteome</keyword>